<dbReference type="NCBIfam" id="TIGR00871">
    <property type="entry name" value="zwf"/>
    <property type="match status" value="1"/>
</dbReference>
<gene>
    <name evidence="12" type="ORF">PAPYR_3263</name>
</gene>
<evidence type="ECO:0000256" key="7">
    <source>
        <dbReference type="RuleBase" id="RU362120"/>
    </source>
</evidence>
<feature type="compositionally biased region" description="Basic and acidic residues" evidence="8">
    <location>
        <begin position="311"/>
        <end position="321"/>
    </location>
</feature>
<evidence type="ECO:0000256" key="9">
    <source>
        <dbReference type="SAM" id="Phobius"/>
    </source>
</evidence>
<feature type="transmembrane region" description="Helical" evidence="9">
    <location>
        <begin position="422"/>
        <end position="443"/>
    </location>
</feature>
<dbReference type="SUPFAM" id="SSF55347">
    <property type="entry name" value="Glyceraldehyde-3-phosphate dehydrogenase-like, C-terminal domain"/>
    <property type="match status" value="1"/>
</dbReference>
<feature type="compositionally biased region" description="Low complexity" evidence="8">
    <location>
        <begin position="203"/>
        <end position="223"/>
    </location>
</feature>
<feature type="region of interest" description="Disordered" evidence="8">
    <location>
        <begin position="179"/>
        <end position="252"/>
    </location>
</feature>
<feature type="transmembrane region" description="Helical" evidence="9">
    <location>
        <begin position="56"/>
        <end position="76"/>
    </location>
</feature>
<dbReference type="EMBL" id="JAPMOS010000012">
    <property type="protein sequence ID" value="KAJ4460619.1"/>
    <property type="molecule type" value="Genomic_DNA"/>
</dbReference>
<feature type="transmembrane region" description="Helical" evidence="9">
    <location>
        <begin position="132"/>
        <end position="153"/>
    </location>
</feature>
<comment type="pathway">
    <text evidence="1 7">Carbohydrate degradation; pentose phosphate pathway; D-ribulose 5-phosphate from D-glucose 6-phosphate (oxidative stage): step 1/3.</text>
</comment>
<evidence type="ECO:0000313" key="12">
    <source>
        <dbReference type="EMBL" id="KAJ4460619.1"/>
    </source>
</evidence>
<comment type="similarity">
    <text evidence="2 7">Belongs to the glucose-6-phosphate dehydrogenase family.</text>
</comment>
<dbReference type="InterPro" id="IPR022674">
    <property type="entry name" value="G6P_DH_NAD-bd"/>
</dbReference>
<dbReference type="InterPro" id="IPR036291">
    <property type="entry name" value="NAD(P)-bd_dom_sf"/>
</dbReference>
<proteinExistence type="inferred from homology"/>
<dbReference type="InterPro" id="IPR022675">
    <property type="entry name" value="G6P_DH_C"/>
</dbReference>
<keyword evidence="3 7" id="KW-0313">Glucose metabolism</keyword>
<evidence type="ECO:0000256" key="4">
    <source>
        <dbReference type="ARBA" id="ARBA00022857"/>
    </source>
</evidence>
<feature type="compositionally biased region" description="Basic and acidic residues" evidence="8">
    <location>
        <begin position="237"/>
        <end position="246"/>
    </location>
</feature>
<keyword evidence="9" id="KW-1133">Transmembrane helix</keyword>
<evidence type="ECO:0000259" key="11">
    <source>
        <dbReference type="Pfam" id="PF02781"/>
    </source>
</evidence>
<keyword evidence="4 7" id="KW-0521">NADP</keyword>
<feature type="transmembrane region" description="Helical" evidence="9">
    <location>
        <begin position="455"/>
        <end position="474"/>
    </location>
</feature>
<dbReference type="InterPro" id="IPR036259">
    <property type="entry name" value="MFS_trans_sf"/>
</dbReference>
<feature type="transmembrane region" description="Helical" evidence="9">
    <location>
        <begin position="361"/>
        <end position="380"/>
    </location>
</feature>
<feature type="transmembrane region" description="Helical" evidence="9">
    <location>
        <begin position="26"/>
        <end position="49"/>
    </location>
</feature>
<organism evidence="12 13">
    <name type="scientific">Paratrimastix pyriformis</name>
    <dbReference type="NCBI Taxonomy" id="342808"/>
    <lineage>
        <taxon>Eukaryota</taxon>
        <taxon>Metamonada</taxon>
        <taxon>Preaxostyla</taxon>
        <taxon>Paratrimastigidae</taxon>
        <taxon>Paratrimastix</taxon>
    </lineage>
</organism>
<dbReference type="InterPro" id="IPR019796">
    <property type="entry name" value="G6P_DH_AS"/>
</dbReference>
<dbReference type="PRINTS" id="PR00079">
    <property type="entry name" value="G6PDHDRGNASE"/>
</dbReference>
<dbReference type="HAMAP" id="MF_00966">
    <property type="entry name" value="G6PD"/>
    <property type="match status" value="1"/>
</dbReference>
<comment type="function">
    <text evidence="7">Catalyzes the rate-limiting step of the oxidative pentose-phosphate pathway, which represents a route for the dissimilation of carbohydrates besides glycolysis.</text>
</comment>
<feature type="region of interest" description="Disordered" evidence="8">
    <location>
        <begin position="308"/>
        <end position="340"/>
    </location>
</feature>
<accession>A0ABQ8UN60</accession>
<comment type="catalytic activity">
    <reaction evidence="7">
        <text>D-glucose 6-phosphate + NADP(+) = 6-phospho-D-glucono-1,5-lactone + NADPH + H(+)</text>
        <dbReference type="Rhea" id="RHEA:15841"/>
        <dbReference type="ChEBI" id="CHEBI:15378"/>
        <dbReference type="ChEBI" id="CHEBI:57783"/>
        <dbReference type="ChEBI" id="CHEBI:57955"/>
        <dbReference type="ChEBI" id="CHEBI:58349"/>
        <dbReference type="ChEBI" id="CHEBI:61548"/>
        <dbReference type="EC" id="1.1.1.49"/>
    </reaction>
</comment>
<dbReference type="PANTHER" id="PTHR23429">
    <property type="entry name" value="GLUCOSE-6-PHOSPHATE 1-DEHYDROGENASE G6PD"/>
    <property type="match status" value="1"/>
</dbReference>
<dbReference type="SUPFAM" id="SSF51735">
    <property type="entry name" value="NAD(P)-binding Rossmann-fold domains"/>
    <property type="match status" value="1"/>
</dbReference>
<protein>
    <recommendedName>
        <fullName evidence="7">Glucose-6-phosphate 1-dehydrogenase</fullName>
        <ecNumber evidence="7">1.1.1.49</ecNumber>
    </recommendedName>
</protein>
<dbReference type="InterPro" id="IPR001282">
    <property type="entry name" value="G6P_DH"/>
</dbReference>
<feature type="compositionally biased region" description="Pro residues" evidence="8">
    <location>
        <begin position="224"/>
        <end position="236"/>
    </location>
</feature>
<feature type="region of interest" description="Disordered" evidence="8">
    <location>
        <begin position="531"/>
        <end position="568"/>
    </location>
</feature>
<evidence type="ECO:0000256" key="1">
    <source>
        <dbReference type="ARBA" id="ARBA00004937"/>
    </source>
</evidence>
<reference evidence="12" key="1">
    <citation type="journal article" date="2022" name="bioRxiv">
        <title>Genomics of Preaxostyla Flagellates Illuminates Evolutionary Transitions and the Path Towards Mitochondrial Loss.</title>
        <authorList>
            <person name="Novak L.V.F."/>
            <person name="Treitli S.C."/>
            <person name="Pyrih J."/>
            <person name="Halakuc P."/>
            <person name="Pipaliya S.V."/>
            <person name="Vacek V."/>
            <person name="Brzon O."/>
            <person name="Soukal P."/>
            <person name="Eme L."/>
            <person name="Dacks J.B."/>
            <person name="Karnkowska A."/>
            <person name="Elias M."/>
            <person name="Hampl V."/>
        </authorList>
    </citation>
    <scope>NUCLEOTIDE SEQUENCE</scope>
    <source>
        <strain evidence="12">RCP-MX</strain>
    </source>
</reference>
<dbReference type="Pfam" id="PF00479">
    <property type="entry name" value="G6PD_N"/>
    <property type="match status" value="1"/>
</dbReference>
<dbReference type="SUPFAM" id="SSF103473">
    <property type="entry name" value="MFS general substrate transporter"/>
    <property type="match status" value="1"/>
</dbReference>
<evidence type="ECO:0000256" key="8">
    <source>
        <dbReference type="SAM" id="MobiDB-lite"/>
    </source>
</evidence>
<dbReference type="Proteomes" id="UP001141327">
    <property type="component" value="Unassembled WGS sequence"/>
</dbReference>
<evidence type="ECO:0000256" key="5">
    <source>
        <dbReference type="ARBA" id="ARBA00023002"/>
    </source>
</evidence>
<feature type="compositionally biased region" description="Polar residues" evidence="8">
    <location>
        <begin position="538"/>
        <end position="549"/>
    </location>
</feature>
<dbReference type="Pfam" id="PF02781">
    <property type="entry name" value="G6PD_C"/>
    <property type="match status" value="1"/>
</dbReference>
<evidence type="ECO:0000256" key="6">
    <source>
        <dbReference type="ARBA" id="ARBA00023277"/>
    </source>
</evidence>
<comment type="caution">
    <text evidence="12">The sequence shown here is derived from an EMBL/GenBank/DDBJ whole genome shotgun (WGS) entry which is preliminary data.</text>
</comment>
<evidence type="ECO:0000313" key="13">
    <source>
        <dbReference type="Proteomes" id="UP001141327"/>
    </source>
</evidence>
<dbReference type="EC" id="1.1.1.49" evidence="7"/>
<dbReference type="Gene3D" id="3.40.50.720">
    <property type="entry name" value="NAD(P)-binding Rossmann-like Domain"/>
    <property type="match status" value="1"/>
</dbReference>
<feature type="transmembrane region" description="Helical" evidence="9">
    <location>
        <begin position="159"/>
        <end position="180"/>
    </location>
</feature>
<dbReference type="PANTHER" id="PTHR23429:SF0">
    <property type="entry name" value="GLUCOSE-6-PHOSPHATE 1-DEHYDROGENASE"/>
    <property type="match status" value="1"/>
</dbReference>
<name>A0ABQ8UN60_9EUKA</name>
<keyword evidence="9" id="KW-0472">Membrane</keyword>
<evidence type="ECO:0000256" key="2">
    <source>
        <dbReference type="ARBA" id="ARBA00009975"/>
    </source>
</evidence>
<dbReference type="Gene3D" id="3.30.360.10">
    <property type="entry name" value="Dihydrodipicolinate Reductase, domain 2"/>
    <property type="match status" value="1"/>
</dbReference>
<keyword evidence="5 7" id="KW-0560">Oxidoreductase</keyword>
<sequence length="1077" mass="116946">MLVCGSSFSFQRWIPIWVTWYQLSEVTVVVAEVVGALTGAACSALFGNLLSQGPRVVARFVLPVGLIFAGVGWALLGVMAPPSLGNPWVQAGPAVFVALLACTHAGNAAAFFSAVVANAGTPNAPRRFRGTLMAMFCASPGVLEAIFSFAFSGTDLRGFFLFLSVATAAGWLPGALFAPGRDPGPPRAKRKPPPDPPSKLSGLTPELSPLLDPEPDPLIAAPAGPVPPSPPPPPEPSEGRPPDKARGRGPTFWLLGTTSTLLQLSGLALLVHAPDQLLGEPLRAVEVSLAGALTCLGLGALSDLATPAREMASRQEGDPDPARPNGRIAAQEDPEDGPASINAAAAAGAAPAHRGCFVPRLLFLSLSGALLLAAHAIRMAAPTSDLPAFCSTVLAAAGCCSVLGQMGSAISWWDGPRVGVHLGWIELAVGLAVVPLEVLLSFLWQPPCAPWCGPLVLLLLALGGLMGAAMLSLVERRTWRRGRSLQLEPRQDPVFPDFDRAPGGSEPSYFPVAGLDLLPYQPIVSPPPLVFRNEDRPVSSTAATSNPPQQDVAEAESPSPPPSPNALVRAAHDKGAQLQYFSNYLRSLRQTLQKMEQAEHPPSRQLIKTPSLEQEKKALEEEGATLLSNPQCQGNFRHKVTKDWKNTVPEKLAKFKARLIYVQGAYDSVDDMRRLAAKLCAVEVSPCNPPGNRIFYAALPPQVFLPALQSVHDGALSTTGWNRVIVEKPFGHDLESSRELSASIARIFQEEHVYRIDHYLGKEMVLNLFILRFANILLQPLWSRQYIKCVLLTFKEPIGTEGRAGYFDQFGIIRDVIQNHVMQMLSLFAMERPVSRNAEDIRNEKVKVLRCIQPATMEDTVVGQFVGNPAKGKQGYLEEPGVPHDSICPTFCSSVLRIRNDRWDGVPFIVKAGKGLDVRKTEIRVQFSDVPASLFAEEAEGPIPRNELVVRIQPDEAIYMKILGKQPGLTSRIQQTELDLTFSSRYRFVKLPEAYERLLSDVIRGDHAGFVRADELEEAWRIFTPLLQELEQKRVRPIPYVFGSRGPEEADELARRNGFVRAEGYHWPAASPTAPTR</sequence>
<keyword evidence="9" id="KW-0812">Transmembrane</keyword>
<evidence type="ECO:0000256" key="3">
    <source>
        <dbReference type="ARBA" id="ARBA00022526"/>
    </source>
</evidence>
<feature type="domain" description="Glucose-6-phosphate dehydrogenase NAD-binding" evidence="10">
    <location>
        <begin position="635"/>
        <end position="767"/>
    </location>
</feature>
<evidence type="ECO:0000259" key="10">
    <source>
        <dbReference type="Pfam" id="PF00479"/>
    </source>
</evidence>
<feature type="domain" description="Glucose-6-phosphate dehydrogenase C-terminal" evidence="11">
    <location>
        <begin position="770"/>
        <end position="1058"/>
    </location>
</feature>
<dbReference type="PROSITE" id="PS00069">
    <property type="entry name" value="G6P_DEHYDROGENASE"/>
    <property type="match status" value="1"/>
</dbReference>
<keyword evidence="6 7" id="KW-0119">Carbohydrate metabolism</keyword>
<keyword evidence="13" id="KW-1185">Reference proteome</keyword>
<feature type="transmembrane region" description="Helical" evidence="9">
    <location>
        <begin position="96"/>
        <end position="120"/>
    </location>
</feature>